<dbReference type="RefSeq" id="WP_144258486.1">
    <property type="nucleotide sequence ID" value="NZ_CP041636.1"/>
</dbReference>
<keyword evidence="4" id="KW-1185">Reference proteome</keyword>
<dbReference type="NCBIfam" id="TIGR01409">
    <property type="entry name" value="TAT_signal_seq"/>
    <property type="match status" value="1"/>
</dbReference>
<feature type="compositionally biased region" description="Basic and acidic residues" evidence="1">
    <location>
        <begin position="52"/>
        <end position="75"/>
    </location>
</feature>
<proteinExistence type="predicted"/>
<gene>
    <name evidence="3" type="ORF">FNB15_20450</name>
</gene>
<dbReference type="InterPro" id="IPR014177">
    <property type="entry name" value="Formate_DH_TAT-contain"/>
</dbReference>
<evidence type="ECO:0000313" key="4">
    <source>
        <dbReference type="Proteomes" id="UP000317496"/>
    </source>
</evidence>
<accession>A0A516H6Z9</accession>
<feature type="transmembrane region" description="Helical" evidence="2">
    <location>
        <begin position="21"/>
        <end position="41"/>
    </location>
</feature>
<protein>
    <submittedName>
        <fullName evidence="3">Twin-arginine translocation signal domain-containing protein</fullName>
    </submittedName>
</protein>
<reference evidence="3 4" key="1">
    <citation type="submission" date="2019-07" db="EMBL/GenBank/DDBJ databases">
        <title>Genome sequencing for Ferrovibrio sp. K5.</title>
        <authorList>
            <person name="Park S.-J."/>
        </authorList>
    </citation>
    <scope>NUCLEOTIDE SEQUENCE [LARGE SCALE GENOMIC DNA]</scope>
    <source>
        <strain evidence="3 4">K5</strain>
    </source>
</reference>
<sequence length="75" mass="8305">MSKDKTPEKTAEKKETLDRRGFLRAAGTGAAAAAVAAVAIVPEQAAAAPENAETRKKQRYKETEHVKRYYDSNRR</sequence>
<keyword evidence="2" id="KW-0812">Transmembrane</keyword>
<feature type="region of interest" description="Disordered" evidence="1">
    <location>
        <begin position="46"/>
        <end position="75"/>
    </location>
</feature>
<dbReference type="InterPro" id="IPR019546">
    <property type="entry name" value="TAT_signal_bac_arc"/>
</dbReference>
<keyword evidence="2" id="KW-0472">Membrane</keyword>
<dbReference type="NCBIfam" id="TIGR02811">
    <property type="entry name" value="formate_TAT"/>
    <property type="match status" value="1"/>
</dbReference>
<evidence type="ECO:0000256" key="2">
    <source>
        <dbReference type="SAM" id="Phobius"/>
    </source>
</evidence>
<evidence type="ECO:0000313" key="3">
    <source>
        <dbReference type="EMBL" id="QDO99490.1"/>
    </source>
</evidence>
<organism evidence="3 4">
    <name type="scientific">Ferrovibrio terrae</name>
    <dbReference type="NCBI Taxonomy" id="2594003"/>
    <lineage>
        <taxon>Bacteria</taxon>
        <taxon>Pseudomonadati</taxon>
        <taxon>Pseudomonadota</taxon>
        <taxon>Alphaproteobacteria</taxon>
        <taxon>Rhodospirillales</taxon>
        <taxon>Rhodospirillaceae</taxon>
        <taxon>Ferrovibrio</taxon>
    </lineage>
</organism>
<dbReference type="KEGG" id="fer:FNB15_20450"/>
<dbReference type="PIRSF" id="PIRSF036704">
    <property type="entry name" value="UCP036704"/>
    <property type="match status" value="1"/>
</dbReference>
<keyword evidence="2" id="KW-1133">Transmembrane helix</keyword>
<name>A0A516H6Z9_9PROT</name>
<dbReference type="InterPro" id="IPR006311">
    <property type="entry name" value="TAT_signal"/>
</dbReference>
<dbReference type="PROSITE" id="PS51318">
    <property type="entry name" value="TAT"/>
    <property type="match status" value="1"/>
</dbReference>
<evidence type="ECO:0000256" key="1">
    <source>
        <dbReference type="SAM" id="MobiDB-lite"/>
    </source>
</evidence>
<feature type="region of interest" description="Disordered" evidence="1">
    <location>
        <begin position="1"/>
        <end position="20"/>
    </location>
</feature>
<dbReference type="EMBL" id="CP041636">
    <property type="protein sequence ID" value="QDO99490.1"/>
    <property type="molecule type" value="Genomic_DNA"/>
</dbReference>
<dbReference type="AlphaFoldDB" id="A0A516H6Z9"/>
<dbReference type="Proteomes" id="UP000317496">
    <property type="component" value="Chromosome"/>
</dbReference>